<sequence length="205" mass="21704">MLQLWVAPLNSAPTLPRGLPGWTGDGWYTTTSQLPLRVANPLIRHEIAPRRELPHGRECTQPPKEKSCYRCGMTGHISRECPSSGSGDNNYSGSYSGGSGGQECYKCGQVGHIARNCSQQGGSGYGGGYGNSGSGSYSGGYGGRSQTCYSCGGYGHMARDCTQGQKCYNCGEVGHVSRDCPTEAKGERVCYKCKQAGHVQAACPN</sequence>
<dbReference type="AlphaFoldDB" id="A0A178FND8"/>
<keyword evidence="1" id="KW-0862">Zinc</keyword>
<dbReference type="Pfam" id="PF00098">
    <property type="entry name" value="zf-CCHC"/>
    <property type="match status" value="5"/>
</dbReference>
<reference evidence="3 4" key="1">
    <citation type="submission" date="2016-05" db="EMBL/GenBank/DDBJ databases">
        <title>Genome sequencing of Trichophyton violaceum CMCC(F)T3l isolated from hair.</title>
        <authorList>
            <person name="Zhan P."/>
            <person name="Tao Y."/>
            <person name="Liu W."/>
        </authorList>
    </citation>
    <scope>NUCLEOTIDE SEQUENCE [LARGE SCALE GENOMIC DNA]</scope>
    <source>
        <strain evidence="4">CMCC(F)T3l</strain>
    </source>
</reference>
<feature type="domain" description="CCHC-type" evidence="2">
    <location>
        <begin position="104"/>
        <end position="119"/>
    </location>
</feature>
<feature type="domain" description="CCHC-type" evidence="2">
    <location>
        <begin position="68"/>
        <end position="83"/>
    </location>
</feature>
<dbReference type="SMART" id="SM00343">
    <property type="entry name" value="ZnF_C2HC"/>
    <property type="match status" value="5"/>
</dbReference>
<evidence type="ECO:0000313" key="4">
    <source>
        <dbReference type="Proteomes" id="UP000243519"/>
    </source>
</evidence>
<evidence type="ECO:0000313" key="3">
    <source>
        <dbReference type="EMBL" id="OAL74022.1"/>
    </source>
</evidence>
<feature type="domain" description="CCHC-type" evidence="2">
    <location>
        <begin position="148"/>
        <end position="163"/>
    </location>
</feature>
<dbReference type="Proteomes" id="UP000243519">
    <property type="component" value="Unassembled WGS sequence"/>
</dbReference>
<evidence type="ECO:0000259" key="2">
    <source>
        <dbReference type="PROSITE" id="PS50158"/>
    </source>
</evidence>
<dbReference type="InterPro" id="IPR001878">
    <property type="entry name" value="Znf_CCHC"/>
</dbReference>
<dbReference type="GO" id="GO:0008270">
    <property type="term" value="F:zinc ion binding"/>
    <property type="evidence" value="ECO:0007669"/>
    <property type="project" value="UniProtKB-KW"/>
</dbReference>
<dbReference type="FunFam" id="4.10.60.10:FF:000023">
    <property type="entry name" value="Cellular nucleic acid-binding protein homolog"/>
    <property type="match status" value="1"/>
</dbReference>
<dbReference type="OrthoDB" id="4172936at2759"/>
<dbReference type="SUPFAM" id="SSF57756">
    <property type="entry name" value="Retrovirus zinc finger-like domains"/>
    <property type="match status" value="3"/>
</dbReference>
<dbReference type="PANTHER" id="PTHR23002">
    <property type="entry name" value="ZINC FINGER CCHC DOMAIN CONTAINING PROTEIN"/>
    <property type="match status" value="1"/>
</dbReference>
<keyword evidence="4" id="KW-1185">Reference proteome</keyword>
<feature type="domain" description="CCHC-type" evidence="2">
    <location>
        <begin position="166"/>
        <end position="181"/>
    </location>
</feature>
<dbReference type="PROSITE" id="PS50158">
    <property type="entry name" value="ZF_CCHC"/>
    <property type="match status" value="5"/>
</dbReference>
<keyword evidence="1" id="KW-0863">Zinc-finger</keyword>
<dbReference type="GO" id="GO:0003676">
    <property type="term" value="F:nucleic acid binding"/>
    <property type="evidence" value="ECO:0007669"/>
    <property type="project" value="InterPro"/>
</dbReference>
<evidence type="ECO:0000256" key="1">
    <source>
        <dbReference type="PROSITE-ProRule" id="PRU00047"/>
    </source>
</evidence>
<accession>A0A178FND8</accession>
<dbReference type="EMBL" id="LHPN01000002">
    <property type="protein sequence ID" value="OAL74022.1"/>
    <property type="molecule type" value="Genomic_DNA"/>
</dbReference>
<dbReference type="Gene3D" id="4.10.60.10">
    <property type="entry name" value="Zinc finger, CCHC-type"/>
    <property type="match status" value="4"/>
</dbReference>
<proteinExistence type="predicted"/>
<gene>
    <name evidence="3" type="ORF">A7D00_2051</name>
</gene>
<dbReference type="InterPro" id="IPR051714">
    <property type="entry name" value="Znf_CCHC_NABP"/>
</dbReference>
<feature type="domain" description="CCHC-type" evidence="2">
    <location>
        <begin position="190"/>
        <end position="205"/>
    </location>
</feature>
<dbReference type="InterPro" id="IPR036875">
    <property type="entry name" value="Znf_CCHC_sf"/>
</dbReference>
<comment type="caution">
    <text evidence="3">The sequence shown here is derived from an EMBL/GenBank/DDBJ whole genome shotgun (WGS) entry which is preliminary data.</text>
</comment>
<protein>
    <recommendedName>
        <fullName evidence="2">CCHC-type domain-containing protein</fullName>
    </recommendedName>
</protein>
<name>A0A178FND8_TRIVO</name>
<organism evidence="3 4">
    <name type="scientific">Trichophyton violaceum</name>
    <dbReference type="NCBI Taxonomy" id="34388"/>
    <lineage>
        <taxon>Eukaryota</taxon>
        <taxon>Fungi</taxon>
        <taxon>Dikarya</taxon>
        <taxon>Ascomycota</taxon>
        <taxon>Pezizomycotina</taxon>
        <taxon>Eurotiomycetes</taxon>
        <taxon>Eurotiomycetidae</taxon>
        <taxon>Onygenales</taxon>
        <taxon>Arthrodermataceae</taxon>
        <taxon>Trichophyton</taxon>
    </lineage>
</organism>
<keyword evidence="1" id="KW-0479">Metal-binding</keyword>